<dbReference type="KEGG" id="thig:FE785_09125"/>
<keyword evidence="3" id="KW-1185">Reference proteome</keyword>
<keyword evidence="1" id="KW-0812">Transmembrane</keyword>
<proteinExistence type="predicted"/>
<dbReference type="InterPro" id="IPR045584">
    <property type="entry name" value="Pilin-like"/>
</dbReference>
<protein>
    <submittedName>
        <fullName evidence="2">Prepilin-type N-terminal cleavage/methylation domain-containing protein</fullName>
    </submittedName>
</protein>
<dbReference type="InterPro" id="IPR012902">
    <property type="entry name" value="N_methyl_site"/>
</dbReference>
<dbReference type="PROSITE" id="PS00409">
    <property type="entry name" value="PROKAR_NTER_METHYL"/>
    <property type="match status" value="1"/>
</dbReference>
<feature type="transmembrane region" description="Helical" evidence="1">
    <location>
        <begin position="15"/>
        <end position="36"/>
    </location>
</feature>
<gene>
    <name evidence="2" type="ORF">FE785_09125</name>
</gene>
<organism evidence="2 3">
    <name type="scientific">Thiomicrorhabdus sediminis</name>
    <dbReference type="NCBI Taxonomy" id="2580412"/>
    <lineage>
        <taxon>Bacteria</taxon>
        <taxon>Pseudomonadati</taxon>
        <taxon>Pseudomonadota</taxon>
        <taxon>Gammaproteobacteria</taxon>
        <taxon>Thiotrichales</taxon>
        <taxon>Piscirickettsiaceae</taxon>
        <taxon>Thiomicrorhabdus</taxon>
    </lineage>
</organism>
<evidence type="ECO:0000313" key="3">
    <source>
        <dbReference type="Proteomes" id="UP000304864"/>
    </source>
</evidence>
<reference evidence="2 3" key="1">
    <citation type="submission" date="2019-05" db="EMBL/GenBank/DDBJ databases">
        <title>Thiomicrorhabdus sediminis sp. nov, a novel sulfur-oxidizing bacterium isolated from coastal sediment.</title>
        <authorList>
            <person name="Liu X."/>
        </authorList>
    </citation>
    <scope>NUCLEOTIDE SEQUENCE [LARGE SCALE GENOMIC DNA]</scope>
    <source>
        <strain evidence="2 3">G1</strain>
    </source>
</reference>
<name>A0A4P9K8Y2_9GAMM</name>
<sequence length="193" mass="20867">MQTTELQTKLENQKGFTLVEIAIVLVIIGLLLGGVLKGQELIENAKVKSIAKDMENMAAGYYSYQDRKGQYPDTSDDDAFWFQLKDEGFIAGDLGTSTDSDGPTHSYDGEYIMKNLTTAVANALDAKTYICANNIDGEVANNLDTKYDDGVHTSGTWRIIADLADESTAVATAGTLTNGEPSEGTSYALCREL</sequence>
<accession>A0A4P9K8Y2</accession>
<dbReference type="NCBIfam" id="TIGR02532">
    <property type="entry name" value="IV_pilin_GFxxxE"/>
    <property type="match status" value="1"/>
</dbReference>
<dbReference type="RefSeq" id="WP_138565451.1">
    <property type="nucleotide sequence ID" value="NZ_CP040602.1"/>
</dbReference>
<dbReference type="SUPFAM" id="SSF54523">
    <property type="entry name" value="Pili subunits"/>
    <property type="match status" value="1"/>
</dbReference>
<dbReference type="AlphaFoldDB" id="A0A4P9K8Y2"/>
<dbReference type="OrthoDB" id="9795524at2"/>
<dbReference type="Proteomes" id="UP000304864">
    <property type="component" value="Chromosome"/>
</dbReference>
<keyword evidence="1" id="KW-1133">Transmembrane helix</keyword>
<dbReference type="Gene3D" id="3.30.700.10">
    <property type="entry name" value="Glycoprotein, Type 4 Pilin"/>
    <property type="match status" value="1"/>
</dbReference>
<dbReference type="Pfam" id="PF07963">
    <property type="entry name" value="N_methyl"/>
    <property type="match status" value="1"/>
</dbReference>
<evidence type="ECO:0000313" key="2">
    <source>
        <dbReference type="EMBL" id="QCU90777.1"/>
    </source>
</evidence>
<keyword evidence="1" id="KW-0472">Membrane</keyword>
<evidence type="ECO:0000256" key="1">
    <source>
        <dbReference type="SAM" id="Phobius"/>
    </source>
</evidence>
<dbReference type="EMBL" id="CP040602">
    <property type="protein sequence ID" value="QCU90777.1"/>
    <property type="molecule type" value="Genomic_DNA"/>
</dbReference>